<organism evidence="2 3">
    <name type="scientific">Candidatus Fimadaptatus faecigallinarum</name>
    <dbReference type="NCBI Taxonomy" id="2840814"/>
    <lineage>
        <taxon>Bacteria</taxon>
        <taxon>Bacillati</taxon>
        <taxon>Bacillota</taxon>
        <taxon>Clostridia</taxon>
        <taxon>Eubacteriales</taxon>
        <taxon>Candidatus Fimadaptatus</taxon>
    </lineage>
</organism>
<dbReference type="GO" id="GO:0016747">
    <property type="term" value="F:acyltransferase activity, transferring groups other than amino-acyl groups"/>
    <property type="evidence" value="ECO:0007669"/>
    <property type="project" value="InterPro"/>
</dbReference>
<accession>A0A9D1LQU4</accession>
<dbReference type="InterPro" id="IPR016181">
    <property type="entry name" value="Acyl_CoA_acyltransferase"/>
</dbReference>
<dbReference type="CDD" id="cd04301">
    <property type="entry name" value="NAT_SF"/>
    <property type="match status" value="1"/>
</dbReference>
<gene>
    <name evidence="2" type="ORF">IAC59_03640</name>
</gene>
<dbReference type="Pfam" id="PF00583">
    <property type="entry name" value="Acetyltransf_1"/>
    <property type="match status" value="1"/>
</dbReference>
<dbReference type="PROSITE" id="PS51186">
    <property type="entry name" value="GNAT"/>
    <property type="match status" value="1"/>
</dbReference>
<comment type="caution">
    <text evidence="2">The sequence shown here is derived from an EMBL/GenBank/DDBJ whole genome shotgun (WGS) entry which is preliminary data.</text>
</comment>
<name>A0A9D1LQU4_9FIRM</name>
<reference evidence="2" key="2">
    <citation type="journal article" date="2021" name="PeerJ">
        <title>Extensive microbial diversity within the chicken gut microbiome revealed by metagenomics and culture.</title>
        <authorList>
            <person name="Gilroy R."/>
            <person name="Ravi A."/>
            <person name="Getino M."/>
            <person name="Pursley I."/>
            <person name="Horton D.L."/>
            <person name="Alikhan N.F."/>
            <person name="Baker D."/>
            <person name="Gharbi K."/>
            <person name="Hall N."/>
            <person name="Watson M."/>
            <person name="Adriaenssens E.M."/>
            <person name="Foster-Nyarko E."/>
            <person name="Jarju S."/>
            <person name="Secka A."/>
            <person name="Antonio M."/>
            <person name="Oren A."/>
            <person name="Chaudhuri R.R."/>
            <person name="La Ragione R."/>
            <person name="Hildebrand F."/>
            <person name="Pallen M.J."/>
        </authorList>
    </citation>
    <scope>NUCLEOTIDE SEQUENCE</scope>
    <source>
        <strain evidence="2">ChiSxjej2B14-8506</strain>
    </source>
</reference>
<dbReference type="PANTHER" id="PTHR43072">
    <property type="entry name" value="N-ACETYLTRANSFERASE"/>
    <property type="match status" value="1"/>
</dbReference>
<proteinExistence type="predicted"/>
<dbReference type="Proteomes" id="UP000824123">
    <property type="component" value="Unassembled WGS sequence"/>
</dbReference>
<dbReference type="EMBL" id="DVNK01000026">
    <property type="protein sequence ID" value="HIU46336.1"/>
    <property type="molecule type" value="Genomic_DNA"/>
</dbReference>
<dbReference type="SUPFAM" id="SSF55729">
    <property type="entry name" value="Acyl-CoA N-acyltransferases (Nat)"/>
    <property type="match status" value="1"/>
</dbReference>
<reference evidence="2" key="1">
    <citation type="submission" date="2020-10" db="EMBL/GenBank/DDBJ databases">
        <authorList>
            <person name="Gilroy R."/>
        </authorList>
    </citation>
    <scope>NUCLEOTIDE SEQUENCE</scope>
    <source>
        <strain evidence="2">ChiSxjej2B14-8506</strain>
    </source>
</reference>
<feature type="domain" description="N-acetyltransferase" evidence="1">
    <location>
        <begin position="16"/>
        <end position="182"/>
    </location>
</feature>
<dbReference type="Gene3D" id="3.40.630.30">
    <property type="match status" value="1"/>
</dbReference>
<evidence type="ECO:0000313" key="3">
    <source>
        <dbReference type="Proteomes" id="UP000824123"/>
    </source>
</evidence>
<evidence type="ECO:0000313" key="2">
    <source>
        <dbReference type="EMBL" id="HIU46336.1"/>
    </source>
</evidence>
<sequence>MTPYSNEYTLKNGRKLIVRQPVAADAEGLIALIQRVDTESRFLGREPGEFDFTPDGERELIEGMLTAERERWFVAEYEGEIVGQCSVAIRNRRYRFAHRAVLGIMVRADCWGLGIGGRLMREAIAWCRGKGLEQLELEVVDGNERAIAMYESFGFVKTGAHPRGIRYADGTYADELFMVLRL</sequence>
<evidence type="ECO:0000259" key="1">
    <source>
        <dbReference type="PROSITE" id="PS51186"/>
    </source>
</evidence>
<dbReference type="InterPro" id="IPR000182">
    <property type="entry name" value="GNAT_dom"/>
</dbReference>
<dbReference type="PANTHER" id="PTHR43072:SF60">
    <property type="entry name" value="L-2,4-DIAMINOBUTYRIC ACID ACETYLTRANSFERASE"/>
    <property type="match status" value="1"/>
</dbReference>
<dbReference type="AlphaFoldDB" id="A0A9D1LQU4"/>
<protein>
    <submittedName>
        <fullName evidence="2">GNAT family N-acetyltransferase</fullName>
    </submittedName>
</protein>